<proteinExistence type="inferred from homology"/>
<dbReference type="Pfam" id="PF05368">
    <property type="entry name" value="NmrA"/>
    <property type="match status" value="1"/>
</dbReference>
<organism evidence="4 5">
    <name type="scientific">Staphylotrichum longicolle</name>
    <dbReference type="NCBI Taxonomy" id="669026"/>
    <lineage>
        <taxon>Eukaryota</taxon>
        <taxon>Fungi</taxon>
        <taxon>Dikarya</taxon>
        <taxon>Ascomycota</taxon>
        <taxon>Pezizomycotina</taxon>
        <taxon>Sordariomycetes</taxon>
        <taxon>Sordariomycetidae</taxon>
        <taxon>Sordariales</taxon>
        <taxon>Chaetomiaceae</taxon>
        <taxon>Staphylotrichum</taxon>
    </lineage>
</organism>
<dbReference type="SUPFAM" id="SSF51735">
    <property type="entry name" value="NAD(P)-binding Rossmann-fold domains"/>
    <property type="match status" value="1"/>
</dbReference>
<gene>
    <name evidence="4" type="ORF">NEMBOFW57_006659</name>
</gene>
<evidence type="ECO:0000259" key="3">
    <source>
        <dbReference type="Pfam" id="PF05368"/>
    </source>
</evidence>
<keyword evidence="2" id="KW-0521">NADP</keyword>
<dbReference type="GO" id="GO:0005634">
    <property type="term" value="C:nucleus"/>
    <property type="evidence" value="ECO:0007669"/>
    <property type="project" value="TreeGrafter"/>
</dbReference>
<dbReference type="InterPro" id="IPR051164">
    <property type="entry name" value="NmrA-like_oxidored"/>
</dbReference>
<dbReference type="Gene3D" id="3.40.50.720">
    <property type="entry name" value="NAD(P)-binding Rossmann-like Domain"/>
    <property type="match status" value="1"/>
</dbReference>
<name>A0AAD4ETR1_9PEZI</name>
<comment type="caution">
    <text evidence="4">The sequence shown here is derived from an EMBL/GenBank/DDBJ whole genome shotgun (WGS) entry which is preliminary data.</text>
</comment>
<feature type="domain" description="NmrA-like" evidence="3">
    <location>
        <begin position="5"/>
        <end position="268"/>
    </location>
</feature>
<dbReference type="Proteomes" id="UP001197093">
    <property type="component" value="Unassembled WGS sequence"/>
</dbReference>
<dbReference type="InterPro" id="IPR036291">
    <property type="entry name" value="NAD(P)-bd_dom_sf"/>
</dbReference>
<accession>A0AAD4ETR1</accession>
<dbReference type="PANTHER" id="PTHR42748:SF28">
    <property type="entry name" value="NMRA-LIKE DOMAIN-CONTAINING PROTEIN"/>
    <property type="match status" value="1"/>
</dbReference>
<dbReference type="EMBL" id="JAHCVI010000003">
    <property type="protein sequence ID" value="KAG7287154.1"/>
    <property type="molecule type" value="Genomic_DNA"/>
</dbReference>
<evidence type="ECO:0000313" key="5">
    <source>
        <dbReference type="Proteomes" id="UP001197093"/>
    </source>
</evidence>
<reference evidence="4" key="1">
    <citation type="submission" date="2023-02" db="EMBL/GenBank/DDBJ databases">
        <authorList>
            <person name="Palmer J.M."/>
        </authorList>
    </citation>
    <scope>NUCLEOTIDE SEQUENCE</scope>
    <source>
        <strain evidence="4">FW57</strain>
    </source>
</reference>
<dbReference type="PANTHER" id="PTHR42748">
    <property type="entry name" value="NITROGEN METABOLITE REPRESSION PROTEIN NMRA FAMILY MEMBER"/>
    <property type="match status" value="1"/>
</dbReference>
<protein>
    <recommendedName>
        <fullName evidence="3">NmrA-like domain-containing protein</fullName>
    </recommendedName>
</protein>
<dbReference type="Gene3D" id="3.90.25.10">
    <property type="entry name" value="UDP-galactose 4-epimerase, domain 1"/>
    <property type="match status" value="1"/>
</dbReference>
<evidence type="ECO:0000256" key="2">
    <source>
        <dbReference type="ARBA" id="ARBA00022857"/>
    </source>
</evidence>
<comment type="similarity">
    <text evidence="1">Belongs to the NmrA-type oxidoreductase family.</text>
</comment>
<dbReference type="AlphaFoldDB" id="A0AAD4ETR1"/>
<evidence type="ECO:0000256" key="1">
    <source>
        <dbReference type="ARBA" id="ARBA00006328"/>
    </source>
</evidence>
<keyword evidence="5" id="KW-1185">Reference proteome</keyword>
<dbReference type="InterPro" id="IPR008030">
    <property type="entry name" value="NmrA-like"/>
</dbReference>
<evidence type="ECO:0000313" key="4">
    <source>
        <dbReference type="EMBL" id="KAG7287154.1"/>
    </source>
</evidence>
<sequence>MSNVKIIAVTGATGSQGGGVVNVMKNTPGWKVRAVTRNPESDAAKKLAADGSVEVVRADWDDEESLVKAFEGVAAVLAVTNWWESLFSGKSQWEAGDIEERHGMNLARAAARTPTLEHYLWSTQPSAKRQFPGKLETPHMDYKANVDARIKAELPDLARKTTYLYFGYYPQNMAYFPLIKPLEIPGSGQYIQVLATDPHAKVLLSGDMTVNPGIWVRQALATGAAAFGRYANVALERWSFQQMLDKWCEITGKRATLVPVSEATWTQLWGPAGTELAWQFKFGELCDPWAPGPDFISSEELGIDANEVVGFEGTIRGLATTGVFN</sequence>